<accession>A0A1B9I6X6</accession>
<dbReference type="EMBL" id="KV700115">
    <property type="protein sequence ID" value="OCF51290.1"/>
    <property type="molecule type" value="Genomic_DNA"/>
</dbReference>
<dbReference type="RefSeq" id="XP_019012509.1">
    <property type="nucleotide sequence ID" value="XM_019153769.1"/>
</dbReference>
<dbReference type="KEGG" id="kpin:30170373"/>
<protein>
    <submittedName>
        <fullName evidence="2">Uncharacterized protein</fullName>
    </submittedName>
</protein>
<keyword evidence="4" id="KW-1185">Reference proteome</keyword>
<dbReference type="GeneID" id="30170373"/>
<reference evidence="3" key="2">
    <citation type="submission" date="2013-07" db="EMBL/GenBank/DDBJ databases">
        <authorList>
            <consortium name="The Broad Institute Genome Sequencing Platform"/>
            <person name="Cuomo C."/>
            <person name="Litvintseva A."/>
            <person name="Chen Y."/>
            <person name="Heitman J."/>
            <person name="Sun S."/>
            <person name="Springer D."/>
            <person name="Dromer F."/>
            <person name="Young S.K."/>
            <person name="Zeng Q."/>
            <person name="Gargeya S."/>
            <person name="Fitzgerald M."/>
            <person name="Abouelleil A."/>
            <person name="Alvarado L."/>
            <person name="Berlin A.M."/>
            <person name="Chapman S.B."/>
            <person name="Dewar J."/>
            <person name="Goldberg J."/>
            <person name="Griggs A."/>
            <person name="Gujja S."/>
            <person name="Hansen M."/>
            <person name="Howarth C."/>
            <person name="Imamovic A."/>
            <person name="Larimer J."/>
            <person name="McCowan C."/>
            <person name="Murphy C."/>
            <person name="Pearson M."/>
            <person name="Priest M."/>
            <person name="Roberts A."/>
            <person name="Saif S."/>
            <person name="Shea T."/>
            <person name="Sykes S."/>
            <person name="Wortman J."/>
            <person name="Nusbaum C."/>
            <person name="Birren B."/>
        </authorList>
    </citation>
    <scope>NUCLEOTIDE SEQUENCE</scope>
    <source>
        <strain evidence="3">CBS 10737</strain>
    </source>
</reference>
<organism evidence="2">
    <name type="scientific">Kwoniella pini CBS 10737</name>
    <dbReference type="NCBI Taxonomy" id="1296096"/>
    <lineage>
        <taxon>Eukaryota</taxon>
        <taxon>Fungi</taxon>
        <taxon>Dikarya</taxon>
        <taxon>Basidiomycota</taxon>
        <taxon>Agaricomycotina</taxon>
        <taxon>Tremellomycetes</taxon>
        <taxon>Tremellales</taxon>
        <taxon>Cryptococcaceae</taxon>
        <taxon>Kwoniella</taxon>
    </lineage>
</organism>
<feature type="region of interest" description="Disordered" evidence="1">
    <location>
        <begin position="114"/>
        <end position="149"/>
    </location>
</feature>
<dbReference type="AlphaFoldDB" id="A0A1B9I6X6"/>
<dbReference type="EMBL" id="CP144524">
    <property type="protein sequence ID" value="WWC70523.1"/>
    <property type="molecule type" value="Genomic_DNA"/>
</dbReference>
<feature type="compositionally biased region" description="Low complexity" evidence="1">
    <location>
        <begin position="80"/>
        <end position="91"/>
    </location>
</feature>
<reference evidence="2" key="3">
    <citation type="submission" date="2016-07" db="EMBL/GenBank/DDBJ databases">
        <title>Evolution of pathogenesis and genome organization in the Tremellales.</title>
        <authorList>
            <person name="Cuomo C."/>
            <person name="Litvintseva A."/>
            <person name="Heitman J."/>
            <person name="Chen Y."/>
            <person name="Sun S."/>
            <person name="Springer D."/>
            <person name="Dromer F."/>
            <person name="Young S."/>
            <person name="Zeng Q."/>
            <person name="Chapman S."/>
            <person name="Gujja S."/>
            <person name="Saif S."/>
            <person name="Birren B."/>
        </authorList>
    </citation>
    <scope>NUCLEOTIDE SEQUENCE</scope>
    <source>
        <strain evidence="2">CBS 10737</strain>
    </source>
</reference>
<evidence type="ECO:0000313" key="3">
    <source>
        <dbReference type="EMBL" id="WWC70523.1"/>
    </source>
</evidence>
<proteinExistence type="predicted"/>
<evidence type="ECO:0000313" key="4">
    <source>
        <dbReference type="Proteomes" id="UP000094020"/>
    </source>
</evidence>
<feature type="compositionally biased region" description="Basic and acidic residues" evidence="1">
    <location>
        <begin position="7"/>
        <end position="22"/>
    </location>
</feature>
<evidence type="ECO:0000313" key="2">
    <source>
        <dbReference type="EMBL" id="OCF51290.1"/>
    </source>
</evidence>
<feature type="region of interest" description="Disordered" evidence="1">
    <location>
        <begin position="63"/>
        <end position="91"/>
    </location>
</feature>
<feature type="region of interest" description="Disordered" evidence="1">
    <location>
        <begin position="1"/>
        <end position="35"/>
    </location>
</feature>
<reference evidence="3" key="4">
    <citation type="submission" date="2024-02" db="EMBL/GenBank/DDBJ databases">
        <title>Comparative genomics of Cryptococcus and Kwoniella reveals pathogenesis evolution and contrasting modes of karyotype evolution via chromosome fusion or intercentromeric recombination.</title>
        <authorList>
            <person name="Coelho M.A."/>
            <person name="David-Palma M."/>
            <person name="Shea T."/>
            <person name="Bowers K."/>
            <person name="McGinley-Smith S."/>
            <person name="Mohammad A.W."/>
            <person name="Gnirke A."/>
            <person name="Yurkov A.M."/>
            <person name="Nowrousian M."/>
            <person name="Sun S."/>
            <person name="Cuomo C.A."/>
            <person name="Heitman J."/>
        </authorList>
    </citation>
    <scope>NUCLEOTIDE SEQUENCE</scope>
    <source>
        <strain evidence="3">CBS 10737</strain>
    </source>
</reference>
<dbReference type="Proteomes" id="UP000094020">
    <property type="component" value="Chromosome 6"/>
</dbReference>
<gene>
    <name evidence="2" type="ORF">I206_02004</name>
    <name evidence="3" type="ORF">I206_104474</name>
</gene>
<sequence length="149" mass="16471">MTLSIDSHSEDKYDDKDTRDNSHVSPSTPVDVGFPVEFAQMQKPSETSLKSIMKKEVNSCVSTTTDQDVPEHEVPDITPITSRTSTGLSSRSSIKSSIKSVRFVNVNEHGFNISRRSSRGSHFSEVSDSRSEALVADKKEEYLSSPDSE</sequence>
<feature type="compositionally biased region" description="Basic and acidic residues" evidence="1">
    <location>
        <begin position="125"/>
        <end position="142"/>
    </location>
</feature>
<reference evidence="2" key="1">
    <citation type="submission" date="2013-07" db="EMBL/GenBank/DDBJ databases">
        <title>The Genome Sequence of Cryptococcus pinus CBS10737.</title>
        <authorList>
            <consortium name="The Broad Institute Genome Sequencing Platform"/>
            <person name="Cuomo C."/>
            <person name="Litvintseva A."/>
            <person name="Chen Y."/>
            <person name="Heitman J."/>
            <person name="Sun S."/>
            <person name="Springer D."/>
            <person name="Dromer F."/>
            <person name="Young S.K."/>
            <person name="Zeng Q."/>
            <person name="Gargeya S."/>
            <person name="Fitzgerald M."/>
            <person name="Abouelleil A."/>
            <person name="Alvarado L."/>
            <person name="Berlin A.M."/>
            <person name="Chapman S.B."/>
            <person name="Dewar J."/>
            <person name="Goldberg J."/>
            <person name="Griggs A."/>
            <person name="Gujja S."/>
            <person name="Hansen M."/>
            <person name="Howarth C."/>
            <person name="Imamovic A."/>
            <person name="Larimer J."/>
            <person name="McCowan C."/>
            <person name="Murphy C."/>
            <person name="Pearson M."/>
            <person name="Priest M."/>
            <person name="Roberts A."/>
            <person name="Saif S."/>
            <person name="Shea T."/>
            <person name="Sykes S."/>
            <person name="Wortman J."/>
            <person name="Nusbaum C."/>
            <person name="Birren B."/>
        </authorList>
    </citation>
    <scope>NUCLEOTIDE SEQUENCE [LARGE SCALE GENOMIC DNA]</scope>
    <source>
        <strain evidence="2">CBS 10737</strain>
    </source>
</reference>
<evidence type="ECO:0000256" key="1">
    <source>
        <dbReference type="SAM" id="MobiDB-lite"/>
    </source>
</evidence>
<name>A0A1B9I6X6_9TREE</name>